<accession>A0A1C6T631</accession>
<dbReference type="SUPFAM" id="SSF48208">
    <property type="entry name" value="Six-hairpin glycosidases"/>
    <property type="match status" value="1"/>
</dbReference>
<gene>
    <name evidence="7" type="ORF">GA0074692_4610</name>
</gene>
<dbReference type="InterPro" id="IPR008928">
    <property type="entry name" value="6-hairpin_glycosidase_sf"/>
</dbReference>
<dbReference type="EMBL" id="FMHW01000002">
    <property type="protein sequence ID" value="SCL37270.1"/>
    <property type="molecule type" value="Genomic_DNA"/>
</dbReference>
<keyword evidence="3" id="KW-0326">Glycosidase</keyword>
<dbReference type="InterPro" id="IPR012341">
    <property type="entry name" value="6hp_glycosidase-like_sf"/>
</dbReference>
<dbReference type="GO" id="GO:0030246">
    <property type="term" value="F:carbohydrate binding"/>
    <property type="evidence" value="ECO:0007669"/>
    <property type="project" value="InterPro"/>
</dbReference>
<dbReference type="InterPro" id="IPR011013">
    <property type="entry name" value="Gal_mutarotase_sf_dom"/>
</dbReference>
<dbReference type="InterPro" id="IPR005196">
    <property type="entry name" value="Glyco_hydro_65_N"/>
</dbReference>
<dbReference type="STRING" id="145854.GA0074692_4610"/>
<feature type="compositionally biased region" description="Polar residues" evidence="4">
    <location>
        <begin position="744"/>
        <end position="759"/>
    </location>
</feature>
<feature type="compositionally biased region" description="Basic residues" evidence="4">
    <location>
        <begin position="771"/>
        <end position="787"/>
    </location>
</feature>
<evidence type="ECO:0000313" key="7">
    <source>
        <dbReference type="EMBL" id="SCL37270.1"/>
    </source>
</evidence>
<keyword evidence="8" id="KW-1185">Reference proteome</keyword>
<comment type="similarity">
    <text evidence="1">Belongs to the glycosyl hydrolase 65 family.</text>
</comment>
<dbReference type="PANTHER" id="PTHR11051">
    <property type="entry name" value="GLYCOSYL HYDROLASE-RELATED"/>
    <property type="match status" value="1"/>
</dbReference>
<feature type="compositionally biased region" description="Low complexity" evidence="4">
    <location>
        <begin position="885"/>
        <end position="894"/>
    </location>
</feature>
<feature type="region of interest" description="Disordered" evidence="4">
    <location>
        <begin position="744"/>
        <end position="799"/>
    </location>
</feature>
<evidence type="ECO:0000256" key="2">
    <source>
        <dbReference type="ARBA" id="ARBA00022801"/>
    </source>
</evidence>
<feature type="compositionally biased region" description="Pro residues" evidence="4">
    <location>
        <begin position="857"/>
        <end position="872"/>
    </location>
</feature>
<dbReference type="Gene3D" id="1.50.10.10">
    <property type="match status" value="1"/>
</dbReference>
<evidence type="ECO:0000313" key="8">
    <source>
        <dbReference type="Proteomes" id="UP000198959"/>
    </source>
</evidence>
<keyword evidence="2" id="KW-0378">Hydrolase</keyword>
<dbReference type="SUPFAM" id="SSF74650">
    <property type="entry name" value="Galactose mutarotase-like"/>
    <property type="match status" value="1"/>
</dbReference>
<dbReference type="PANTHER" id="PTHR11051:SF13">
    <property type="entry name" value="GLYCOSYL TRANSFERASE"/>
    <property type="match status" value="1"/>
</dbReference>
<evidence type="ECO:0000259" key="5">
    <source>
        <dbReference type="Pfam" id="PF03632"/>
    </source>
</evidence>
<feature type="compositionally biased region" description="Low complexity" evidence="4">
    <location>
        <begin position="841"/>
        <end position="850"/>
    </location>
</feature>
<evidence type="ECO:0000259" key="6">
    <source>
        <dbReference type="Pfam" id="PF03636"/>
    </source>
</evidence>
<organism evidence="7 8">
    <name type="scientific">Micromonospora pallida</name>
    <dbReference type="NCBI Taxonomy" id="145854"/>
    <lineage>
        <taxon>Bacteria</taxon>
        <taxon>Bacillati</taxon>
        <taxon>Actinomycetota</taxon>
        <taxon>Actinomycetes</taxon>
        <taxon>Micromonosporales</taxon>
        <taxon>Micromonosporaceae</taxon>
        <taxon>Micromonospora</taxon>
    </lineage>
</organism>
<evidence type="ECO:0000256" key="4">
    <source>
        <dbReference type="SAM" id="MobiDB-lite"/>
    </source>
</evidence>
<feature type="domain" description="Glycoside hydrolase family 65 central catalytic" evidence="5">
    <location>
        <begin position="327"/>
        <end position="679"/>
    </location>
</feature>
<dbReference type="GO" id="GO:0016757">
    <property type="term" value="F:glycosyltransferase activity"/>
    <property type="evidence" value="ECO:0007669"/>
    <property type="project" value="UniProtKB-ARBA"/>
</dbReference>
<feature type="compositionally biased region" description="Low complexity" evidence="4">
    <location>
        <begin position="699"/>
        <end position="725"/>
    </location>
</feature>
<name>A0A1C6T631_9ACTN</name>
<reference evidence="8" key="1">
    <citation type="submission" date="2016-06" db="EMBL/GenBank/DDBJ databases">
        <authorList>
            <person name="Varghese N."/>
            <person name="Submissions Spin"/>
        </authorList>
    </citation>
    <scope>NUCLEOTIDE SEQUENCE [LARGE SCALE GENOMIC DNA]</scope>
    <source>
        <strain evidence="8">DSM 43817</strain>
    </source>
</reference>
<feature type="domain" description="Glycoside hydrolase family 65 N-terminal" evidence="6">
    <location>
        <begin position="19"/>
        <end position="270"/>
    </location>
</feature>
<evidence type="ECO:0000256" key="1">
    <source>
        <dbReference type="ARBA" id="ARBA00006768"/>
    </source>
</evidence>
<dbReference type="Proteomes" id="UP000198959">
    <property type="component" value="Unassembled WGS sequence"/>
</dbReference>
<dbReference type="GO" id="GO:0005975">
    <property type="term" value="P:carbohydrate metabolic process"/>
    <property type="evidence" value="ECO:0007669"/>
    <property type="project" value="InterPro"/>
</dbReference>
<dbReference type="Pfam" id="PF03636">
    <property type="entry name" value="Glyco_hydro_65N"/>
    <property type="match status" value="1"/>
</dbReference>
<dbReference type="FunFam" id="1.50.10.10:FF:000029">
    <property type="entry name" value="Family 65 glycosyl hydrolase"/>
    <property type="match status" value="1"/>
</dbReference>
<dbReference type="FunFam" id="2.70.98.40:FF:000001">
    <property type="entry name" value="Family 65 glycosyl hydrolase"/>
    <property type="match status" value="1"/>
</dbReference>
<proteinExistence type="inferred from homology"/>
<dbReference type="GO" id="GO:0004553">
    <property type="term" value="F:hydrolase activity, hydrolyzing O-glycosyl compounds"/>
    <property type="evidence" value="ECO:0007669"/>
    <property type="project" value="TreeGrafter"/>
</dbReference>
<sequence length="974" mass="106747">MIRERAYPVEPWHVREVLLDLDVLAQSESIFALSNGHIGLRGNLDEGEPHGLPGTYLNSFYELRPLPYAEAGFGFPESGQTIVNVTNGKLIRLLVDDEPLDVRYGELLEHERILDLRAGTLHRYVYWRSPAGREVKVRSTRLVSFRQRSVAAIKYEVEAVNGPLRLIVQSQLVANEALPAQSRDPRVAAVLESPLLAEEQLTSRDGGLLIHRTKVSGLRVAAAMDHEVRAPADVTVNTEGYEDWVRTTIGCVLEPGEKLEVEKLLTYSWSSQRSLPALRDQVGAALAAAKLDGWDGLRREQREYLDEFWDAADVRVEGDPEVQQAVRFGLFHVLQAGARAERRPIAAKGLTGPGYDGHAFWDTEMFVLPVLTYTQPSAVRDALHWRHATLPQARDRARTLYLEGAAFPWRTIEGPESSAYWPAGTAAFHIAAGVADALRRYVVVTGDTEVEQSIGLELLIETARLWRSLGHHDRHGQFHIDGVTGPDEYTAVKDDNVYTNLMAQRNLLTAADVAMRYRDQAIQLGVTEEEAAAWRDAANAMHIPYDDEVEVHEQVEGFTRQEEWDFEHTPSDKYPLLLHYPYFDLYRKQVVKQADLVLAMHWRGDAFTPAEKLRNFLYYERRTVRDSSLSACTQAVLSAEVGHPELAHSYLREAALMDLHDLNENTRDGVHMASLAGAWIALVAGFGGLRDHDGEMTFSPGSPAGSAAWSSPSSGSNSGCGWTSGRTRRRTRCGTADRTRCWTYSTTVSGSGSPATSQSPCRCPHPIRPVRPPRSRPAARRSARPKKSASSTPGATTAPSIMELGHHANLTNAIIWAPQLHDRGVEPERRVRGVRRWSACPPRRAGPSPSGRRRYAPGPPRPPSPGRVPRPPDVAARQCPACRTSAAGPCRSSPSGGGRGPARRSPAATRARHRQTRPPPAGQLPGAGSRRSLTAGDPVSASGSSGCGGRAGVIVAESRAARPGCGGSAAVRPG</sequence>
<evidence type="ECO:0000256" key="3">
    <source>
        <dbReference type="ARBA" id="ARBA00023295"/>
    </source>
</evidence>
<dbReference type="Pfam" id="PF03632">
    <property type="entry name" value="Glyco_hydro_65m"/>
    <property type="match status" value="1"/>
</dbReference>
<dbReference type="InterPro" id="IPR037018">
    <property type="entry name" value="GH65_N"/>
</dbReference>
<dbReference type="AlphaFoldDB" id="A0A1C6T631"/>
<protein>
    <submittedName>
        <fullName evidence="7">Alpha,alpha-trehalose phosphorylase</fullName>
    </submittedName>
</protein>
<feature type="region of interest" description="Disordered" evidence="4">
    <location>
        <begin position="836"/>
        <end position="950"/>
    </location>
</feature>
<dbReference type="Gene3D" id="2.70.98.40">
    <property type="entry name" value="Glycoside hydrolase, family 65, N-terminal domain"/>
    <property type="match status" value="1"/>
</dbReference>
<dbReference type="InterPro" id="IPR005195">
    <property type="entry name" value="Glyco_hydro_65_M"/>
</dbReference>
<feature type="region of interest" description="Disordered" evidence="4">
    <location>
        <begin position="697"/>
        <end position="731"/>
    </location>
</feature>